<dbReference type="GO" id="GO:0003677">
    <property type="term" value="F:DNA binding"/>
    <property type="evidence" value="ECO:0007669"/>
    <property type="project" value="InterPro"/>
</dbReference>
<dbReference type="InterPro" id="IPR013324">
    <property type="entry name" value="RNA_pol_sigma_r3/r4-like"/>
</dbReference>
<dbReference type="RefSeq" id="WP_238457213.1">
    <property type="nucleotide sequence ID" value="NZ_FNJU01000003.1"/>
</dbReference>
<organism evidence="7 8">
    <name type="scientific">Litchfieldia salsa</name>
    <dbReference type="NCBI Taxonomy" id="930152"/>
    <lineage>
        <taxon>Bacteria</taxon>
        <taxon>Bacillati</taxon>
        <taxon>Bacillota</taxon>
        <taxon>Bacilli</taxon>
        <taxon>Bacillales</taxon>
        <taxon>Bacillaceae</taxon>
        <taxon>Litchfieldia</taxon>
    </lineage>
</organism>
<evidence type="ECO:0000259" key="5">
    <source>
        <dbReference type="Pfam" id="PF04542"/>
    </source>
</evidence>
<feature type="domain" description="RNA polymerase sigma-70 region 2" evidence="5">
    <location>
        <begin position="21"/>
        <end position="84"/>
    </location>
</feature>
<dbReference type="InterPro" id="IPR036388">
    <property type="entry name" value="WH-like_DNA-bd_sf"/>
</dbReference>
<dbReference type="PANTHER" id="PTHR43133:SF60">
    <property type="entry name" value="RNA POLYMERASE SIGMA FACTOR SIGV"/>
    <property type="match status" value="1"/>
</dbReference>
<dbReference type="Proteomes" id="UP000199159">
    <property type="component" value="Unassembled WGS sequence"/>
</dbReference>
<feature type="domain" description="RNA polymerase sigma factor 70 region 4 type 2" evidence="6">
    <location>
        <begin position="120"/>
        <end position="168"/>
    </location>
</feature>
<evidence type="ECO:0000313" key="7">
    <source>
        <dbReference type="EMBL" id="SDP47091.1"/>
    </source>
</evidence>
<proteinExistence type="inferred from homology"/>
<dbReference type="CDD" id="cd06171">
    <property type="entry name" value="Sigma70_r4"/>
    <property type="match status" value="1"/>
</dbReference>
<dbReference type="AlphaFoldDB" id="A0A1H0SZV5"/>
<keyword evidence="4" id="KW-0804">Transcription</keyword>
<keyword evidence="2" id="KW-0805">Transcription regulation</keyword>
<dbReference type="Gene3D" id="1.10.10.10">
    <property type="entry name" value="Winged helix-like DNA-binding domain superfamily/Winged helix DNA-binding domain"/>
    <property type="match status" value="1"/>
</dbReference>
<dbReference type="InterPro" id="IPR013325">
    <property type="entry name" value="RNA_pol_sigma_r2"/>
</dbReference>
<dbReference type="STRING" id="930152.SAMN05216565_103200"/>
<dbReference type="PANTHER" id="PTHR43133">
    <property type="entry name" value="RNA POLYMERASE ECF-TYPE SIGMA FACTO"/>
    <property type="match status" value="1"/>
</dbReference>
<name>A0A1H0SZV5_9BACI</name>
<protein>
    <submittedName>
        <fullName evidence="7">RNA polymerase sigma-70 factor, ECF subfamily</fullName>
    </submittedName>
</protein>
<dbReference type="EMBL" id="FNJU01000003">
    <property type="protein sequence ID" value="SDP47091.1"/>
    <property type="molecule type" value="Genomic_DNA"/>
</dbReference>
<dbReference type="InterPro" id="IPR039425">
    <property type="entry name" value="RNA_pol_sigma-70-like"/>
</dbReference>
<dbReference type="InterPro" id="IPR007627">
    <property type="entry name" value="RNA_pol_sigma70_r2"/>
</dbReference>
<evidence type="ECO:0000259" key="6">
    <source>
        <dbReference type="Pfam" id="PF08281"/>
    </source>
</evidence>
<accession>A0A1H0SZV5</accession>
<reference evidence="8" key="1">
    <citation type="submission" date="2016-10" db="EMBL/GenBank/DDBJ databases">
        <authorList>
            <person name="Varghese N."/>
            <person name="Submissions S."/>
        </authorList>
    </citation>
    <scope>NUCLEOTIDE SEQUENCE [LARGE SCALE GENOMIC DNA]</scope>
    <source>
        <strain evidence="8">IBRC-M10078</strain>
    </source>
</reference>
<dbReference type="InterPro" id="IPR014284">
    <property type="entry name" value="RNA_pol_sigma-70_dom"/>
</dbReference>
<keyword evidence="8" id="KW-1185">Reference proteome</keyword>
<evidence type="ECO:0000313" key="8">
    <source>
        <dbReference type="Proteomes" id="UP000199159"/>
    </source>
</evidence>
<dbReference type="GO" id="GO:0016987">
    <property type="term" value="F:sigma factor activity"/>
    <property type="evidence" value="ECO:0007669"/>
    <property type="project" value="UniProtKB-KW"/>
</dbReference>
<keyword evidence="3" id="KW-0731">Sigma factor</keyword>
<dbReference type="Gene3D" id="1.10.1740.10">
    <property type="match status" value="1"/>
</dbReference>
<evidence type="ECO:0000256" key="2">
    <source>
        <dbReference type="ARBA" id="ARBA00023015"/>
    </source>
</evidence>
<dbReference type="Pfam" id="PF04542">
    <property type="entry name" value="Sigma70_r2"/>
    <property type="match status" value="1"/>
</dbReference>
<dbReference type="SUPFAM" id="SSF88946">
    <property type="entry name" value="Sigma2 domain of RNA polymerase sigma factors"/>
    <property type="match status" value="1"/>
</dbReference>
<gene>
    <name evidence="7" type="ORF">SAMN05216565_103200</name>
</gene>
<dbReference type="Pfam" id="PF08281">
    <property type="entry name" value="Sigma70_r4_2"/>
    <property type="match status" value="1"/>
</dbReference>
<evidence type="ECO:0000256" key="1">
    <source>
        <dbReference type="ARBA" id="ARBA00010641"/>
    </source>
</evidence>
<dbReference type="GO" id="GO:0006352">
    <property type="term" value="P:DNA-templated transcription initiation"/>
    <property type="evidence" value="ECO:0007669"/>
    <property type="project" value="InterPro"/>
</dbReference>
<dbReference type="SUPFAM" id="SSF88659">
    <property type="entry name" value="Sigma3 and sigma4 domains of RNA polymerase sigma factors"/>
    <property type="match status" value="1"/>
</dbReference>
<evidence type="ECO:0000256" key="3">
    <source>
        <dbReference type="ARBA" id="ARBA00023082"/>
    </source>
</evidence>
<sequence length="179" mass="21091">MNERQGGNIPSNKANLIEWLLNEYGTEIKRLAFLYVKDQSLTEDILQEVFISCYKNIDSFRDESSYKTWLIRITINKCKDSLKRWSFRNLVYRGEIDLVYDLNSPEKQTVSEAEGQLLMKEVLDLPLKFREVIILFYYQDMTIDEISKLLEINQNTVKSRLHRARTKLKGGLVRRGFNG</sequence>
<evidence type="ECO:0000256" key="4">
    <source>
        <dbReference type="ARBA" id="ARBA00023163"/>
    </source>
</evidence>
<dbReference type="NCBIfam" id="TIGR02937">
    <property type="entry name" value="sigma70-ECF"/>
    <property type="match status" value="1"/>
</dbReference>
<comment type="similarity">
    <text evidence="1">Belongs to the sigma-70 factor family. ECF subfamily.</text>
</comment>
<dbReference type="InterPro" id="IPR013249">
    <property type="entry name" value="RNA_pol_sigma70_r4_t2"/>
</dbReference>